<dbReference type="Gene3D" id="3.40.50.1240">
    <property type="entry name" value="Phosphoglycerate mutase-like"/>
    <property type="match status" value="1"/>
</dbReference>
<proteinExistence type="predicted"/>
<name>A0A3E4QPD2_9ACTN</name>
<evidence type="ECO:0000313" key="2">
    <source>
        <dbReference type="Proteomes" id="UP000260943"/>
    </source>
</evidence>
<organism evidence="1 2">
    <name type="scientific">Collinsella tanakaei</name>
    <dbReference type="NCBI Taxonomy" id="626935"/>
    <lineage>
        <taxon>Bacteria</taxon>
        <taxon>Bacillati</taxon>
        <taxon>Actinomycetota</taxon>
        <taxon>Coriobacteriia</taxon>
        <taxon>Coriobacteriales</taxon>
        <taxon>Coriobacteriaceae</taxon>
        <taxon>Collinsella</taxon>
    </lineage>
</organism>
<dbReference type="AlphaFoldDB" id="A0A3E4QPD2"/>
<accession>A0A3E4QPD2</accession>
<dbReference type="EMBL" id="QSRJ01000013">
    <property type="protein sequence ID" value="RGL08065.1"/>
    <property type="molecule type" value="Genomic_DNA"/>
</dbReference>
<sequence length="201" mass="22059">MIVELWRHGPTEGTAAHRYEGAGTDCPLDIAATRSALSLSPRARLAPQRVFASDMRRCIETARLIYPDAPLVLRRNLREMHFGAFEGRGFADMEHDGAYRRWVDSGCEGPCPGGEDKAGFTRRVVAEVLSILEEEAARGSACVAIVAHGGCARAVLSELARPRIPYFSVEVPPAGRWLLEWDEGRFLVLAAPGEEAPCTWL</sequence>
<dbReference type="InterPro" id="IPR013078">
    <property type="entry name" value="His_Pase_superF_clade-1"/>
</dbReference>
<dbReference type="GO" id="GO:0005737">
    <property type="term" value="C:cytoplasm"/>
    <property type="evidence" value="ECO:0007669"/>
    <property type="project" value="TreeGrafter"/>
</dbReference>
<dbReference type="SMART" id="SM00855">
    <property type="entry name" value="PGAM"/>
    <property type="match status" value="1"/>
</dbReference>
<dbReference type="SUPFAM" id="SSF53254">
    <property type="entry name" value="Phosphoglycerate mutase-like"/>
    <property type="match status" value="1"/>
</dbReference>
<dbReference type="RefSeq" id="WP_117680208.1">
    <property type="nucleotide sequence ID" value="NZ_QSRJ01000013.1"/>
</dbReference>
<comment type="caution">
    <text evidence="1">The sequence shown here is derived from an EMBL/GenBank/DDBJ whole genome shotgun (WGS) entry which is preliminary data.</text>
</comment>
<dbReference type="PANTHER" id="PTHR48100:SF1">
    <property type="entry name" value="HISTIDINE PHOSPHATASE FAMILY PROTEIN-RELATED"/>
    <property type="match status" value="1"/>
</dbReference>
<dbReference type="PANTHER" id="PTHR48100">
    <property type="entry name" value="BROAD-SPECIFICITY PHOSPHATASE YOR283W-RELATED"/>
    <property type="match status" value="1"/>
</dbReference>
<reference evidence="1 2" key="1">
    <citation type="submission" date="2018-08" db="EMBL/GenBank/DDBJ databases">
        <title>A genome reference for cultivated species of the human gut microbiota.</title>
        <authorList>
            <person name="Zou Y."/>
            <person name="Xue W."/>
            <person name="Luo G."/>
        </authorList>
    </citation>
    <scope>NUCLEOTIDE SEQUENCE [LARGE SCALE GENOMIC DNA]</scope>
    <source>
        <strain evidence="1 2">TF08-14</strain>
    </source>
</reference>
<dbReference type="InterPro" id="IPR050275">
    <property type="entry name" value="PGM_Phosphatase"/>
</dbReference>
<dbReference type="CDD" id="cd07067">
    <property type="entry name" value="HP_PGM_like"/>
    <property type="match status" value="1"/>
</dbReference>
<dbReference type="Proteomes" id="UP000260943">
    <property type="component" value="Unassembled WGS sequence"/>
</dbReference>
<gene>
    <name evidence="1" type="ORF">DXC81_09685</name>
</gene>
<dbReference type="GO" id="GO:0016791">
    <property type="term" value="F:phosphatase activity"/>
    <property type="evidence" value="ECO:0007669"/>
    <property type="project" value="TreeGrafter"/>
</dbReference>
<dbReference type="InterPro" id="IPR029033">
    <property type="entry name" value="His_PPase_superfam"/>
</dbReference>
<evidence type="ECO:0000313" key="1">
    <source>
        <dbReference type="EMBL" id="RGL08065.1"/>
    </source>
</evidence>
<dbReference type="Pfam" id="PF00300">
    <property type="entry name" value="His_Phos_1"/>
    <property type="match status" value="1"/>
</dbReference>
<protein>
    <submittedName>
        <fullName evidence="1">Histidine phosphatase family protein</fullName>
    </submittedName>
</protein>